<dbReference type="PANTHER" id="PTHR31836">
    <property type="match status" value="1"/>
</dbReference>
<name>A0ABW2EUQ4_9BACI</name>
<comment type="caution">
    <text evidence="2">The sequence shown here is derived from an EMBL/GenBank/DDBJ whole genome shotgun (WGS) entry which is preliminary data.</text>
</comment>
<dbReference type="EMBL" id="JBHSZV010000067">
    <property type="protein sequence ID" value="MFC7064189.1"/>
    <property type="molecule type" value="Genomic_DNA"/>
</dbReference>
<dbReference type="Proteomes" id="UP001596410">
    <property type="component" value="Unassembled WGS sequence"/>
</dbReference>
<proteinExistence type="predicted"/>
<keyword evidence="3" id="KW-1185">Reference proteome</keyword>
<dbReference type="Gene3D" id="3.10.450.390">
    <property type="entry name" value="Protein of unknown function DUF3889"/>
    <property type="match status" value="1"/>
</dbReference>
<evidence type="ECO:0000256" key="1">
    <source>
        <dbReference type="ARBA" id="ARBA00022729"/>
    </source>
</evidence>
<dbReference type="SUPFAM" id="SSF50685">
    <property type="entry name" value="Barwin-like endoglucanases"/>
    <property type="match status" value="1"/>
</dbReference>
<dbReference type="Pfam" id="PF13028">
    <property type="entry name" value="DUF3889"/>
    <property type="match status" value="1"/>
</dbReference>
<dbReference type="InterPro" id="IPR051477">
    <property type="entry name" value="Expansin_CellWall"/>
</dbReference>
<reference evidence="3" key="1">
    <citation type="journal article" date="2019" name="Int. J. Syst. Evol. Microbiol.">
        <title>The Global Catalogue of Microorganisms (GCM) 10K type strain sequencing project: providing services to taxonomists for standard genome sequencing and annotation.</title>
        <authorList>
            <consortium name="The Broad Institute Genomics Platform"/>
            <consortium name="The Broad Institute Genome Sequencing Center for Infectious Disease"/>
            <person name="Wu L."/>
            <person name="Ma J."/>
        </authorList>
    </citation>
    <scope>NUCLEOTIDE SEQUENCE [LARGE SCALE GENOMIC DNA]</scope>
    <source>
        <strain evidence="3">CGMCC 4.1621</strain>
    </source>
</reference>
<organism evidence="2 3">
    <name type="scientific">Halobacillus seohaensis</name>
    <dbReference type="NCBI Taxonomy" id="447421"/>
    <lineage>
        <taxon>Bacteria</taxon>
        <taxon>Bacillati</taxon>
        <taxon>Bacillota</taxon>
        <taxon>Bacilli</taxon>
        <taxon>Bacillales</taxon>
        <taxon>Bacillaceae</taxon>
        <taxon>Halobacillus</taxon>
    </lineage>
</organism>
<protein>
    <submittedName>
        <fullName evidence="2">DUF3889 domain-containing protein</fullName>
    </submittedName>
</protein>
<dbReference type="RefSeq" id="WP_204711245.1">
    <property type="nucleotide sequence ID" value="NZ_JBHSZV010000067.1"/>
</dbReference>
<gene>
    <name evidence="2" type="ORF">ACFQIC_20565</name>
</gene>
<keyword evidence="1" id="KW-0732">Signal</keyword>
<sequence>MYPNYPYFGPYTYPYAIHPYHGIPYIPQDTRNSNYQPYPFHTADRQQPVQGQASWTEGGAVTQCGIPWSNNRYMTVAVGRNSPYQCGQTLKVTRPSTGKSVLVMVVDQVPEYQANKINLHRRAFETLGASPDVGIINVEITPSPELEEEKWGKYLLEITQTAYPSYNVTEYNTIEKTQVNSNRTKETYEYSLQSPQENIKVRGTVIYDTNTDRVVSFDLKEM</sequence>
<dbReference type="CDD" id="cd22191">
    <property type="entry name" value="DPBB_RlpA_EXP_N-like"/>
    <property type="match status" value="1"/>
</dbReference>
<evidence type="ECO:0000313" key="3">
    <source>
        <dbReference type="Proteomes" id="UP001596410"/>
    </source>
</evidence>
<dbReference type="InterPro" id="IPR024987">
    <property type="entry name" value="DUF3889"/>
</dbReference>
<accession>A0ABW2EUQ4</accession>
<dbReference type="Gene3D" id="2.40.40.10">
    <property type="entry name" value="RlpA-like domain"/>
    <property type="match status" value="1"/>
</dbReference>
<dbReference type="InterPro" id="IPR036908">
    <property type="entry name" value="RlpA-like_sf"/>
</dbReference>
<dbReference type="PANTHER" id="PTHR31836:SF22">
    <property type="entry name" value="RLPA-LIKE PROTEIN DOUBLE-PSI BETA-BARREL DOMAIN-CONTAINING PROTEIN"/>
    <property type="match status" value="1"/>
</dbReference>
<evidence type="ECO:0000313" key="2">
    <source>
        <dbReference type="EMBL" id="MFC7064189.1"/>
    </source>
</evidence>